<name>A0A245ZJJ0_9SPHN</name>
<dbReference type="Proteomes" id="UP000197783">
    <property type="component" value="Unassembled WGS sequence"/>
</dbReference>
<feature type="compositionally biased region" description="Basic and acidic residues" evidence="2">
    <location>
        <begin position="372"/>
        <end position="383"/>
    </location>
</feature>
<evidence type="ECO:0000313" key="4">
    <source>
        <dbReference type="Proteomes" id="UP000197783"/>
    </source>
</evidence>
<dbReference type="SUPFAM" id="SSF89796">
    <property type="entry name" value="CoA-transferase family III (CaiB/BaiF)"/>
    <property type="match status" value="1"/>
</dbReference>
<dbReference type="AlphaFoldDB" id="A0A245ZJJ0"/>
<dbReference type="PANTHER" id="PTHR48207">
    <property type="entry name" value="SUCCINATE--HYDROXYMETHYLGLUTARATE COA-TRANSFERASE"/>
    <property type="match status" value="1"/>
</dbReference>
<feature type="region of interest" description="Disordered" evidence="2">
    <location>
        <begin position="372"/>
        <end position="393"/>
    </location>
</feature>
<proteinExistence type="predicted"/>
<sequence>MADRSGPLAGIRVIDITQFVLGPYATQILGDLGAEVIKVETPSGDRQRREMGRIAPAEDVSATFLQLNRNKRSVVLDLKSDAGREHLRTLIRTADVFVHNMRPEAVERLGFGYREVQAIRPDIVYGWACGFGKGGAYAGRQAFDDLIQGAAGATALLPMYDGNPDPRPIPTYMADKVCGLMLVIGVQSALLHRERTGEGQEVKVPMLESFAGFLLVEHLHGHSYSPPRGKLGHPGALTPFRKALQTSDGYIMILAQDVDASDRYLALGGIDAAEVQRRYAAEPDGRGRVAAYHRMLAEAAATRTTTDWMDLGTKHSIPIMRVNSLESVLEDPHLTDVSFFSARPIDDEVGSYLAMAPGIEFSATPMAITREPPRLGQHTEEVLHSLNSDRSLA</sequence>
<protein>
    <submittedName>
        <fullName evidence="3">Formyl-coenzyme A transferase</fullName>
        <ecNumber evidence="3">2.8.3.16</ecNumber>
    </submittedName>
</protein>
<dbReference type="Pfam" id="PF02515">
    <property type="entry name" value="CoA_transf_3"/>
    <property type="match status" value="1"/>
</dbReference>
<keyword evidence="4" id="KW-1185">Reference proteome</keyword>
<keyword evidence="1 3" id="KW-0808">Transferase</keyword>
<gene>
    <name evidence="3" type="primary">frc</name>
    <name evidence="3" type="ORF">SPMU_23440</name>
</gene>
<evidence type="ECO:0000256" key="1">
    <source>
        <dbReference type="ARBA" id="ARBA00022679"/>
    </source>
</evidence>
<comment type="caution">
    <text evidence="3">The sequence shown here is derived from an EMBL/GenBank/DDBJ whole genome shotgun (WGS) entry which is preliminary data.</text>
</comment>
<accession>A0A245ZJJ0</accession>
<dbReference type="InterPro" id="IPR044855">
    <property type="entry name" value="CoA-Trfase_III_dom3_sf"/>
</dbReference>
<dbReference type="GO" id="GO:0033608">
    <property type="term" value="F:formyl-CoA transferase activity"/>
    <property type="evidence" value="ECO:0007669"/>
    <property type="project" value="UniProtKB-EC"/>
</dbReference>
<dbReference type="InterPro" id="IPR003673">
    <property type="entry name" value="CoA-Trfase_fam_III"/>
</dbReference>
<dbReference type="InterPro" id="IPR050483">
    <property type="entry name" value="CoA-transferase_III_domain"/>
</dbReference>
<dbReference type="InterPro" id="IPR023606">
    <property type="entry name" value="CoA-Trfase_III_dom_1_sf"/>
</dbReference>
<evidence type="ECO:0000313" key="3">
    <source>
        <dbReference type="EMBL" id="OWK29922.1"/>
    </source>
</evidence>
<organism evidence="3 4">
    <name type="scientific">Sphingomonas mucosissima</name>
    <dbReference type="NCBI Taxonomy" id="370959"/>
    <lineage>
        <taxon>Bacteria</taxon>
        <taxon>Pseudomonadati</taxon>
        <taxon>Pseudomonadota</taxon>
        <taxon>Alphaproteobacteria</taxon>
        <taxon>Sphingomonadales</taxon>
        <taxon>Sphingomonadaceae</taxon>
        <taxon>Sphingomonas</taxon>
    </lineage>
</organism>
<dbReference type="RefSeq" id="WP_169715702.1">
    <property type="nucleotide sequence ID" value="NZ_NBBJ01000003.1"/>
</dbReference>
<reference evidence="3 4" key="1">
    <citation type="submission" date="2017-03" db="EMBL/GenBank/DDBJ databases">
        <title>Genome sequence of Sphingomonas mucosissima DSM 17494.</title>
        <authorList>
            <person name="Poehlein A."/>
            <person name="Wuebbeler J.H."/>
            <person name="Steinbuechel A."/>
            <person name="Daniel R."/>
        </authorList>
    </citation>
    <scope>NUCLEOTIDE SEQUENCE [LARGE SCALE GENOMIC DNA]</scope>
    <source>
        <strain evidence="3 4">DSM 17494</strain>
    </source>
</reference>
<dbReference type="EMBL" id="NBBJ01000003">
    <property type="protein sequence ID" value="OWK29922.1"/>
    <property type="molecule type" value="Genomic_DNA"/>
</dbReference>
<dbReference type="Gene3D" id="3.30.1540.10">
    <property type="entry name" value="formyl-coa transferase, domain 3"/>
    <property type="match status" value="1"/>
</dbReference>
<dbReference type="EC" id="2.8.3.16" evidence="3"/>
<dbReference type="Gene3D" id="3.40.50.10540">
    <property type="entry name" value="Crotonobetainyl-coa:carnitine coa-transferase, domain 1"/>
    <property type="match status" value="1"/>
</dbReference>
<evidence type="ECO:0000256" key="2">
    <source>
        <dbReference type="SAM" id="MobiDB-lite"/>
    </source>
</evidence>
<dbReference type="PANTHER" id="PTHR48207:SF4">
    <property type="entry name" value="BLL6097 PROTEIN"/>
    <property type="match status" value="1"/>
</dbReference>